<keyword evidence="1" id="KW-0472">Membrane</keyword>
<gene>
    <name evidence="3" type="ORF">JI739_19485</name>
</gene>
<dbReference type="RefSeq" id="WP_236589885.1">
    <property type="nucleotide sequence ID" value="NZ_JAEQNA010000008.1"/>
</dbReference>
<reference evidence="3" key="1">
    <citation type="submission" date="2021-01" db="EMBL/GenBank/DDBJ databases">
        <title>Ramlibacter sp. strain AW1 16S ribosomal RNA gene Genome sequencing and assembly.</title>
        <authorList>
            <person name="Kang M."/>
        </authorList>
    </citation>
    <scope>NUCLEOTIDE SEQUENCE</scope>
    <source>
        <strain evidence="3">AW1</strain>
    </source>
</reference>
<evidence type="ECO:0000256" key="2">
    <source>
        <dbReference type="SAM" id="SignalP"/>
    </source>
</evidence>
<dbReference type="AlphaFoldDB" id="A0A936ZS94"/>
<keyword evidence="2" id="KW-0732">Signal</keyword>
<name>A0A936ZS94_9BURK</name>
<organism evidence="3 4">
    <name type="scientific">Ramlibacter aurantiacus</name>
    <dbReference type="NCBI Taxonomy" id="2801330"/>
    <lineage>
        <taxon>Bacteria</taxon>
        <taxon>Pseudomonadati</taxon>
        <taxon>Pseudomonadota</taxon>
        <taxon>Betaproteobacteria</taxon>
        <taxon>Burkholderiales</taxon>
        <taxon>Comamonadaceae</taxon>
        <taxon>Ramlibacter</taxon>
    </lineage>
</organism>
<comment type="caution">
    <text evidence="3">The sequence shown here is derived from an EMBL/GenBank/DDBJ whole genome shotgun (WGS) entry which is preliminary data.</text>
</comment>
<feature type="signal peptide" evidence="2">
    <location>
        <begin position="1"/>
        <end position="28"/>
    </location>
</feature>
<evidence type="ECO:0000313" key="3">
    <source>
        <dbReference type="EMBL" id="MBL0422538.1"/>
    </source>
</evidence>
<feature type="transmembrane region" description="Helical" evidence="1">
    <location>
        <begin position="155"/>
        <end position="176"/>
    </location>
</feature>
<evidence type="ECO:0000313" key="4">
    <source>
        <dbReference type="Proteomes" id="UP000613011"/>
    </source>
</evidence>
<keyword evidence="1" id="KW-0812">Transmembrane</keyword>
<feature type="chain" id="PRO_5038062893" evidence="2">
    <location>
        <begin position="29"/>
        <end position="189"/>
    </location>
</feature>
<dbReference type="Proteomes" id="UP000613011">
    <property type="component" value="Unassembled WGS sequence"/>
</dbReference>
<dbReference type="EMBL" id="JAEQNA010000008">
    <property type="protein sequence ID" value="MBL0422538.1"/>
    <property type="molecule type" value="Genomic_DNA"/>
</dbReference>
<accession>A0A936ZS94</accession>
<evidence type="ECO:0000256" key="1">
    <source>
        <dbReference type="SAM" id="Phobius"/>
    </source>
</evidence>
<keyword evidence="1" id="KW-1133">Transmembrane helix</keyword>
<keyword evidence="4" id="KW-1185">Reference proteome</keyword>
<protein>
    <submittedName>
        <fullName evidence="3">Uncharacterized protein</fullName>
    </submittedName>
</protein>
<proteinExistence type="predicted"/>
<sequence>MRPVWRHLLLQALFAAALYFHITFPVLADEGHDHGNEAAGEQGTASPRFEAHSDLFELVGIAENGQLTIYLDRYATNEPVVDAKLEFESGEAKGVAAPQADGTYIIKLDALSKPGHVPFSFTVTSGTDTDLLAGELDIADSHAHEEESATPWQRWGVLAAAGLAALALLTVVAIAMRKRTARSARKDVQ</sequence>